<protein>
    <recommendedName>
        <fullName evidence="4">Low molecular weight antigen MTB12-like C-terminal domain-containing protein</fullName>
    </recommendedName>
</protein>
<dbReference type="AlphaFoldDB" id="A0A931N8A8"/>
<gene>
    <name evidence="5" type="ORF">IT779_35460</name>
</gene>
<evidence type="ECO:0000313" key="6">
    <source>
        <dbReference type="Proteomes" id="UP000655751"/>
    </source>
</evidence>
<sequence>MKRVVSTLLFPALTVAMLAGCASEQKAVEQPAQATDAAAGADCSKGGKFPQSPTVAHLDGLLRRGLDPNIGSADKVDLMQGGAGDPDFFNRMLDALNKASFTVKINNVTDYCDGTANADATLSFYGQPNDSQVPLIAEDGKWKLERVWSCGLAASLQQTSPICA</sequence>
<organism evidence="5 6">
    <name type="scientific">Nocardia bovistercoris</name>
    <dbReference type="NCBI Taxonomy" id="2785916"/>
    <lineage>
        <taxon>Bacteria</taxon>
        <taxon>Bacillati</taxon>
        <taxon>Actinomycetota</taxon>
        <taxon>Actinomycetes</taxon>
        <taxon>Mycobacteriales</taxon>
        <taxon>Nocardiaceae</taxon>
        <taxon>Nocardia</taxon>
    </lineage>
</organism>
<keyword evidence="1 3" id="KW-0732">Signal</keyword>
<dbReference type="RefSeq" id="WP_196153867.1">
    <property type="nucleotide sequence ID" value="NZ_JADMLG010000026.1"/>
</dbReference>
<dbReference type="PROSITE" id="PS51257">
    <property type="entry name" value="PROKAR_LIPOPROTEIN"/>
    <property type="match status" value="1"/>
</dbReference>
<dbReference type="Proteomes" id="UP000655751">
    <property type="component" value="Unassembled WGS sequence"/>
</dbReference>
<feature type="chain" id="PRO_5038540728" description="Low molecular weight antigen MTB12-like C-terminal domain-containing protein" evidence="3">
    <location>
        <begin position="28"/>
        <end position="164"/>
    </location>
</feature>
<comment type="similarity">
    <text evidence="2">Belongs to the MTB12 family.</text>
</comment>
<comment type="caution">
    <text evidence="5">The sequence shown here is derived from an EMBL/GenBank/DDBJ whole genome shotgun (WGS) entry which is preliminary data.</text>
</comment>
<feature type="signal peptide" evidence="3">
    <location>
        <begin position="1"/>
        <end position="27"/>
    </location>
</feature>
<name>A0A931N8A8_9NOCA</name>
<evidence type="ECO:0000256" key="3">
    <source>
        <dbReference type="SAM" id="SignalP"/>
    </source>
</evidence>
<evidence type="ECO:0000259" key="4">
    <source>
        <dbReference type="Pfam" id="PF26580"/>
    </source>
</evidence>
<proteinExistence type="inferred from homology"/>
<dbReference type="Pfam" id="PF26580">
    <property type="entry name" value="Mtb12_C"/>
    <property type="match status" value="1"/>
</dbReference>
<evidence type="ECO:0000313" key="5">
    <source>
        <dbReference type="EMBL" id="MBH0781583.1"/>
    </source>
</evidence>
<reference evidence="5" key="1">
    <citation type="submission" date="2020-11" db="EMBL/GenBank/DDBJ databases">
        <title>Nocardia NEAU-351.nov., a novel actinomycete isolated from the cow dung.</title>
        <authorList>
            <person name="Zhang X."/>
        </authorList>
    </citation>
    <scope>NUCLEOTIDE SEQUENCE</scope>
    <source>
        <strain evidence="5">NEAU-351</strain>
    </source>
</reference>
<evidence type="ECO:0000256" key="2">
    <source>
        <dbReference type="ARBA" id="ARBA00093774"/>
    </source>
</evidence>
<dbReference type="InterPro" id="IPR058644">
    <property type="entry name" value="Mtb12-like_C"/>
</dbReference>
<evidence type="ECO:0000256" key="1">
    <source>
        <dbReference type="ARBA" id="ARBA00022729"/>
    </source>
</evidence>
<dbReference type="EMBL" id="JADMLG010000026">
    <property type="protein sequence ID" value="MBH0781583.1"/>
    <property type="molecule type" value="Genomic_DNA"/>
</dbReference>
<accession>A0A931N8A8</accession>
<feature type="domain" description="Low molecular weight antigen MTB12-like C-terminal" evidence="4">
    <location>
        <begin position="52"/>
        <end position="159"/>
    </location>
</feature>
<keyword evidence="6" id="KW-1185">Reference proteome</keyword>